<protein>
    <submittedName>
        <fullName evidence="1">Uncharacterized protein</fullName>
    </submittedName>
</protein>
<dbReference type="EMBL" id="ABCK01000013">
    <property type="protein sequence ID" value="EDM26814.1"/>
    <property type="molecule type" value="Genomic_DNA"/>
</dbReference>
<gene>
    <name evidence="1" type="ORF">LNTAR_06199</name>
</gene>
<dbReference type="AlphaFoldDB" id="A6DN66"/>
<evidence type="ECO:0000313" key="1">
    <source>
        <dbReference type="EMBL" id="EDM26814.1"/>
    </source>
</evidence>
<accession>A6DN66</accession>
<comment type="caution">
    <text evidence="1">The sequence shown here is derived from an EMBL/GenBank/DDBJ whole genome shotgun (WGS) entry which is preliminary data.</text>
</comment>
<reference evidence="1 2" key="1">
    <citation type="journal article" date="2010" name="J. Bacteriol.">
        <title>Genome sequence of Lentisphaera araneosa HTCC2155T, the type species of the order Lentisphaerales in the phylum Lentisphaerae.</title>
        <authorList>
            <person name="Thrash J.C."/>
            <person name="Cho J.C."/>
            <person name="Vergin K.L."/>
            <person name="Morris R.M."/>
            <person name="Giovannoni S.J."/>
        </authorList>
    </citation>
    <scope>NUCLEOTIDE SEQUENCE [LARGE SCALE GENOMIC DNA]</scope>
    <source>
        <strain evidence="1 2">HTCC2155</strain>
    </source>
</reference>
<dbReference type="STRING" id="313628.LNTAR_06199"/>
<organism evidence="1 2">
    <name type="scientific">Lentisphaera araneosa HTCC2155</name>
    <dbReference type="NCBI Taxonomy" id="313628"/>
    <lineage>
        <taxon>Bacteria</taxon>
        <taxon>Pseudomonadati</taxon>
        <taxon>Lentisphaerota</taxon>
        <taxon>Lentisphaeria</taxon>
        <taxon>Lentisphaerales</taxon>
        <taxon>Lentisphaeraceae</taxon>
        <taxon>Lentisphaera</taxon>
    </lineage>
</organism>
<keyword evidence="2" id="KW-1185">Reference proteome</keyword>
<name>A6DN66_9BACT</name>
<dbReference type="Proteomes" id="UP000004947">
    <property type="component" value="Unassembled WGS sequence"/>
</dbReference>
<evidence type="ECO:0000313" key="2">
    <source>
        <dbReference type="Proteomes" id="UP000004947"/>
    </source>
</evidence>
<sequence length="43" mass="5200">MKVLFFAEKRLQNSKLSLVSNKNNYQLNNFIRRKIYPLKLDTL</sequence>
<proteinExistence type="predicted"/>